<reference evidence="1" key="1">
    <citation type="submission" date="2022-11" db="EMBL/GenBank/DDBJ databases">
        <title>Genome Sequence of Nemania bipapillata.</title>
        <authorList>
            <person name="Buettner E."/>
        </authorList>
    </citation>
    <scope>NUCLEOTIDE SEQUENCE</scope>
    <source>
        <strain evidence="1">CP14</strain>
    </source>
</reference>
<organism evidence="1 2">
    <name type="scientific">Nemania bipapillata</name>
    <dbReference type="NCBI Taxonomy" id="110536"/>
    <lineage>
        <taxon>Eukaryota</taxon>
        <taxon>Fungi</taxon>
        <taxon>Dikarya</taxon>
        <taxon>Ascomycota</taxon>
        <taxon>Pezizomycotina</taxon>
        <taxon>Sordariomycetes</taxon>
        <taxon>Xylariomycetidae</taxon>
        <taxon>Xylariales</taxon>
        <taxon>Xylariaceae</taxon>
        <taxon>Nemania</taxon>
    </lineage>
</organism>
<gene>
    <name evidence="1" type="ORF">ONZ43_g1234</name>
</gene>
<accession>A0ACC2J5C9</accession>
<protein>
    <submittedName>
        <fullName evidence="1">Uncharacterized protein</fullName>
    </submittedName>
</protein>
<dbReference type="Proteomes" id="UP001153334">
    <property type="component" value="Unassembled WGS sequence"/>
</dbReference>
<keyword evidence="2" id="KW-1185">Reference proteome</keyword>
<comment type="caution">
    <text evidence="1">The sequence shown here is derived from an EMBL/GenBank/DDBJ whole genome shotgun (WGS) entry which is preliminary data.</text>
</comment>
<evidence type="ECO:0000313" key="2">
    <source>
        <dbReference type="Proteomes" id="UP001153334"/>
    </source>
</evidence>
<dbReference type="EMBL" id="JAPESX010000201">
    <property type="protein sequence ID" value="KAJ8122612.1"/>
    <property type="molecule type" value="Genomic_DNA"/>
</dbReference>
<name>A0ACC2J5C9_9PEZI</name>
<sequence>MRIVTFIAAVASAAAPAASAAKLGFNYGSTFTTGAAKMQSDFEAEFTTAANLKGTQGWTSARLYTMVQGGTASDPISAIPAAIKTKTTLLLGLWASAGDAAFGNEILALQAAIKQYGSDLAGVVDGISIGSEDLYRNSPQGIAAGSNPGVDPDVLVKYIKQVKRTIAGTVLEGALLGHVDTWTGWDNSSSSVVVDELDWIGMDAYPYFQDTMPNAIGQSESLFQAALGTTKAAARGKAVWVTETGYPVSGKTSGDAVPSIENAEKFWKAVGCPMFGNTNVWWYTLQDAAPDTPNPSFGLIGSELTTTPLFDLSCDDSETTSSSSSPPTTSTSKPSSTNPTTTSGDETTKASGTGTQSTTSVSEGTGDSSSTSQTSAGDSATQTSSGASTQTSTSEASTTSTSSGSSGGTGSGSGSATNPDTTNSAGGSGASEATSTSTAPSTTSSSPPENTGTRGLHPASLGAVLFAILAGIFSL</sequence>
<proteinExistence type="predicted"/>
<evidence type="ECO:0000313" key="1">
    <source>
        <dbReference type="EMBL" id="KAJ8122612.1"/>
    </source>
</evidence>